<gene>
    <name evidence="1" type="ORF">L6452_38547</name>
</gene>
<evidence type="ECO:0000313" key="1">
    <source>
        <dbReference type="EMBL" id="KAI3672459.1"/>
    </source>
</evidence>
<accession>A0ACB8XQF3</accession>
<sequence length="156" mass="16734">MGNWERRDRGELGEDGNRWWSEIEEEVIPVVTLLEEQPAGFTFTTVTAARVANSEELPLGRRSGSGGGGGGGGRRRKKQGESDGLVSSPIGTRTIERRQNNPIQVPPVLPSDPPTAEPQTLPSLAVAHGPSVLLKPTLVSSRYGTETWLTPLAGQN</sequence>
<comment type="caution">
    <text evidence="1">The sequence shown here is derived from an EMBL/GenBank/DDBJ whole genome shotgun (WGS) entry which is preliminary data.</text>
</comment>
<name>A0ACB8XQF3_ARCLA</name>
<keyword evidence="2" id="KW-1185">Reference proteome</keyword>
<dbReference type="Proteomes" id="UP001055879">
    <property type="component" value="Linkage Group LG15"/>
</dbReference>
<reference evidence="2" key="1">
    <citation type="journal article" date="2022" name="Mol. Ecol. Resour.">
        <title>The genomes of chicory, endive, great burdock and yacon provide insights into Asteraceae palaeo-polyploidization history and plant inulin production.</title>
        <authorList>
            <person name="Fan W."/>
            <person name="Wang S."/>
            <person name="Wang H."/>
            <person name="Wang A."/>
            <person name="Jiang F."/>
            <person name="Liu H."/>
            <person name="Zhao H."/>
            <person name="Xu D."/>
            <person name="Zhang Y."/>
        </authorList>
    </citation>
    <scope>NUCLEOTIDE SEQUENCE [LARGE SCALE GENOMIC DNA]</scope>
    <source>
        <strain evidence="2">cv. Niubang</strain>
    </source>
</reference>
<proteinExistence type="predicted"/>
<reference evidence="1 2" key="2">
    <citation type="journal article" date="2022" name="Mol. Ecol. Resour.">
        <title>The genomes of chicory, endive, great burdock and yacon provide insights into Asteraceae paleo-polyploidization history and plant inulin production.</title>
        <authorList>
            <person name="Fan W."/>
            <person name="Wang S."/>
            <person name="Wang H."/>
            <person name="Wang A."/>
            <person name="Jiang F."/>
            <person name="Liu H."/>
            <person name="Zhao H."/>
            <person name="Xu D."/>
            <person name="Zhang Y."/>
        </authorList>
    </citation>
    <scope>NUCLEOTIDE SEQUENCE [LARGE SCALE GENOMIC DNA]</scope>
    <source>
        <strain evidence="2">cv. Niubang</strain>
    </source>
</reference>
<dbReference type="EMBL" id="CM042061">
    <property type="protein sequence ID" value="KAI3672459.1"/>
    <property type="molecule type" value="Genomic_DNA"/>
</dbReference>
<protein>
    <submittedName>
        <fullName evidence="1">Uncharacterized protein</fullName>
    </submittedName>
</protein>
<evidence type="ECO:0000313" key="2">
    <source>
        <dbReference type="Proteomes" id="UP001055879"/>
    </source>
</evidence>
<organism evidence="1 2">
    <name type="scientific">Arctium lappa</name>
    <name type="common">Greater burdock</name>
    <name type="synonym">Lappa major</name>
    <dbReference type="NCBI Taxonomy" id="4217"/>
    <lineage>
        <taxon>Eukaryota</taxon>
        <taxon>Viridiplantae</taxon>
        <taxon>Streptophyta</taxon>
        <taxon>Embryophyta</taxon>
        <taxon>Tracheophyta</taxon>
        <taxon>Spermatophyta</taxon>
        <taxon>Magnoliopsida</taxon>
        <taxon>eudicotyledons</taxon>
        <taxon>Gunneridae</taxon>
        <taxon>Pentapetalae</taxon>
        <taxon>asterids</taxon>
        <taxon>campanulids</taxon>
        <taxon>Asterales</taxon>
        <taxon>Asteraceae</taxon>
        <taxon>Carduoideae</taxon>
        <taxon>Cardueae</taxon>
        <taxon>Arctiinae</taxon>
        <taxon>Arctium</taxon>
    </lineage>
</organism>